<dbReference type="OrthoDB" id="204433at2157"/>
<evidence type="ECO:0000313" key="1">
    <source>
        <dbReference type="EMBL" id="SEW15221.1"/>
    </source>
</evidence>
<accession>A0A1I0PLT4</accession>
<proteinExistence type="predicted"/>
<name>A0A1I0PLT4_9EURY</name>
<dbReference type="AlphaFoldDB" id="A0A1I0PLT4"/>
<gene>
    <name evidence="1" type="ORF">SAMN04487945_1784</name>
</gene>
<reference evidence="1 2" key="1">
    <citation type="submission" date="2016-10" db="EMBL/GenBank/DDBJ databases">
        <authorList>
            <person name="de Groot N.N."/>
        </authorList>
    </citation>
    <scope>NUCLEOTIDE SEQUENCE [LARGE SCALE GENOMIC DNA]</scope>
    <source>
        <strain evidence="1 2">CGMCC 1.5337</strain>
    </source>
</reference>
<evidence type="ECO:0000313" key="2">
    <source>
        <dbReference type="Proteomes" id="UP000198518"/>
    </source>
</evidence>
<dbReference type="RefSeq" id="WP_177170739.1">
    <property type="nucleotide sequence ID" value="NZ_FOJA01000001.1"/>
</dbReference>
<keyword evidence="2" id="KW-1185">Reference proteome</keyword>
<organism evidence="1 2">
    <name type="scientific">Halobacterium jilantaiense</name>
    <dbReference type="NCBI Taxonomy" id="355548"/>
    <lineage>
        <taxon>Archaea</taxon>
        <taxon>Methanobacteriati</taxon>
        <taxon>Methanobacteriota</taxon>
        <taxon>Stenosarchaea group</taxon>
        <taxon>Halobacteria</taxon>
        <taxon>Halobacteriales</taxon>
        <taxon>Halobacteriaceae</taxon>
        <taxon>Halobacterium</taxon>
    </lineage>
</organism>
<protein>
    <submittedName>
        <fullName evidence="1">Uncharacterized protein</fullName>
    </submittedName>
</protein>
<dbReference type="EMBL" id="FOJA01000001">
    <property type="protein sequence ID" value="SEW15221.1"/>
    <property type="molecule type" value="Genomic_DNA"/>
</dbReference>
<dbReference type="Proteomes" id="UP000198518">
    <property type="component" value="Unassembled WGS sequence"/>
</dbReference>
<sequence length="51" mass="5716">MTTYDSVMALAQDDDETGLTALRSSPDRTVFTEDDNPDGWLSTDYTVDVKR</sequence>